<dbReference type="InterPro" id="IPR010985">
    <property type="entry name" value="Ribbon_hlx_hlx"/>
</dbReference>
<keyword evidence="4" id="KW-0804">Transcription</keyword>
<evidence type="ECO:0000256" key="3">
    <source>
        <dbReference type="ARBA" id="ARBA00023125"/>
    </source>
</evidence>
<dbReference type="InterPro" id="IPR045865">
    <property type="entry name" value="ACT-like_dom_sf"/>
</dbReference>
<dbReference type="Proteomes" id="UP000002061">
    <property type="component" value="Chromosome"/>
</dbReference>
<feature type="domain" description="Transcription factor NikR nickel binding C-terminal" evidence="6">
    <location>
        <begin position="57"/>
        <end position="125"/>
    </location>
</feature>
<sequence length="135" mass="15731">MVNVERISISFPKFLLKEIDELVKSKGYSSRSELIRDAVRKYVLESNSLDREGEVSGIIILVYKPTKENMEKLNELYLKHKEIIKSMCHGYIKTSCGKDKKTELFIVSGDCKEIKSFYEELIKIDNKIFDKVIIF</sequence>
<dbReference type="eggNOG" id="arCOG01008">
    <property type="taxonomic scope" value="Archaea"/>
</dbReference>
<keyword evidence="2" id="KW-0805">Transcription regulation</keyword>
<dbReference type="STRING" id="573063.Metin_0557"/>
<evidence type="ECO:0000259" key="5">
    <source>
        <dbReference type="Pfam" id="PF01402"/>
    </source>
</evidence>
<organism evidence="7 8">
    <name type="scientific">Methanocaldococcus infernus (strain DSM 11812 / JCM 15783 / ME)</name>
    <dbReference type="NCBI Taxonomy" id="573063"/>
    <lineage>
        <taxon>Archaea</taxon>
        <taxon>Methanobacteriati</taxon>
        <taxon>Methanobacteriota</taxon>
        <taxon>Methanomada group</taxon>
        <taxon>Methanococci</taxon>
        <taxon>Methanococcales</taxon>
        <taxon>Methanocaldococcaceae</taxon>
        <taxon>Methanocaldococcus</taxon>
    </lineage>
</organism>
<protein>
    <submittedName>
        <fullName evidence="7">Transcriptional regulator, CopG family</fullName>
    </submittedName>
</protein>
<dbReference type="GeneID" id="9131563"/>
<dbReference type="OrthoDB" id="25654at2157"/>
<evidence type="ECO:0000313" key="7">
    <source>
        <dbReference type="EMBL" id="ADG13227.1"/>
    </source>
</evidence>
<evidence type="ECO:0000256" key="2">
    <source>
        <dbReference type="ARBA" id="ARBA00023015"/>
    </source>
</evidence>
<dbReference type="PANTHER" id="PTHR34719">
    <property type="entry name" value="NICKEL-RESPONSIVE REGULATOR"/>
    <property type="match status" value="1"/>
</dbReference>
<dbReference type="HOGENOM" id="CLU_113319_1_2_2"/>
<comment type="similarity">
    <text evidence="1">Belongs to the transcriptional regulatory CopG/NikR family.</text>
</comment>
<evidence type="ECO:0000256" key="1">
    <source>
        <dbReference type="ARBA" id="ARBA00008478"/>
    </source>
</evidence>
<accession>D5VRM4</accession>
<dbReference type="GO" id="GO:0006355">
    <property type="term" value="P:regulation of DNA-templated transcription"/>
    <property type="evidence" value="ECO:0007669"/>
    <property type="project" value="InterPro"/>
</dbReference>
<dbReference type="InterPro" id="IPR014864">
    <property type="entry name" value="TF_NikR_Ni-bd_C"/>
</dbReference>
<dbReference type="SUPFAM" id="SSF55021">
    <property type="entry name" value="ACT-like"/>
    <property type="match status" value="1"/>
</dbReference>
<evidence type="ECO:0000256" key="4">
    <source>
        <dbReference type="ARBA" id="ARBA00023163"/>
    </source>
</evidence>
<dbReference type="PANTHER" id="PTHR34719:SF2">
    <property type="entry name" value="NICKEL-RESPONSIVE REGULATOR"/>
    <property type="match status" value="1"/>
</dbReference>
<evidence type="ECO:0000259" key="6">
    <source>
        <dbReference type="Pfam" id="PF08753"/>
    </source>
</evidence>
<dbReference type="Pfam" id="PF08753">
    <property type="entry name" value="NikR_C"/>
    <property type="match status" value="1"/>
</dbReference>
<keyword evidence="8" id="KW-1185">Reference proteome</keyword>
<dbReference type="SUPFAM" id="SSF47598">
    <property type="entry name" value="Ribbon-helix-helix"/>
    <property type="match status" value="1"/>
</dbReference>
<gene>
    <name evidence="7" type="ordered locus">Metin_0557</name>
</gene>
<dbReference type="InterPro" id="IPR027271">
    <property type="entry name" value="Acetolactate_synth/TF_NikR_C"/>
</dbReference>
<proteinExistence type="inferred from homology"/>
<dbReference type="RefSeq" id="WP_013099973.1">
    <property type="nucleotide sequence ID" value="NC_014122.1"/>
</dbReference>
<dbReference type="Pfam" id="PF01402">
    <property type="entry name" value="RHH_1"/>
    <property type="match status" value="1"/>
</dbReference>
<dbReference type="InterPro" id="IPR050192">
    <property type="entry name" value="CopG/NikR_regulator"/>
</dbReference>
<reference evidence="7" key="1">
    <citation type="submission" date="2010-04" db="EMBL/GenBank/DDBJ databases">
        <title>Complete sequence of Methanocaldococcus infernus ME.</title>
        <authorList>
            <consortium name="US DOE Joint Genome Institute"/>
            <person name="Lucas S."/>
            <person name="Copeland A."/>
            <person name="Lapidus A."/>
            <person name="Cheng J.-F."/>
            <person name="Bruce D."/>
            <person name="Goodwin L."/>
            <person name="Pitluck S."/>
            <person name="Munk A.C."/>
            <person name="Detter J.C."/>
            <person name="Han C."/>
            <person name="Tapia R."/>
            <person name="Land M."/>
            <person name="Hauser L."/>
            <person name="Kyrpides N."/>
            <person name="Mikhailova N."/>
            <person name="Sieprawska-Lupa M."/>
            <person name="Whitman W.B."/>
            <person name="Woyke T."/>
        </authorList>
    </citation>
    <scope>NUCLEOTIDE SEQUENCE [LARGE SCALE GENOMIC DNA]</scope>
    <source>
        <strain evidence="7">ME</strain>
    </source>
</reference>
<dbReference type="InterPro" id="IPR002145">
    <property type="entry name" value="CopG"/>
</dbReference>
<evidence type="ECO:0000313" key="8">
    <source>
        <dbReference type="Proteomes" id="UP000002061"/>
    </source>
</evidence>
<dbReference type="AlphaFoldDB" id="D5VRM4"/>
<dbReference type="Gene3D" id="3.30.70.1150">
    <property type="entry name" value="ACT-like. Chain A, domain 2"/>
    <property type="match status" value="1"/>
</dbReference>
<dbReference type="EMBL" id="CP002009">
    <property type="protein sequence ID" value="ADG13227.1"/>
    <property type="molecule type" value="Genomic_DNA"/>
</dbReference>
<dbReference type="InterPro" id="IPR013321">
    <property type="entry name" value="Arc_rbn_hlx_hlx"/>
</dbReference>
<dbReference type="GO" id="GO:0003677">
    <property type="term" value="F:DNA binding"/>
    <property type="evidence" value="ECO:0007669"/>
    <property type="project" value="UniProtKB-KW"/>
</dbReference>
<name>D5VRM4_METIM</name>
<keyword evidence="3" id="KW-0238">DNA-binding</keyword>
<dbReference type="Gene3D" id="1.10.1220.10">
    <property type="entry name" value="Met repressor-like"/>
    <property type="match status" value="1"/>
</dbReference>
<feature type="domain" description="Ribbon-helix-helix protein CopG" evidence="5">
    <location>
        <begin position="5"/>
        <end position="44"/>
    </location>
</feature>
<dbReference type="KEGG" id="mif:Metin_0557"/>
<dbReference type="CDD" id="cd22231">
    <property type="entry name" value="RHH_NikR_HicB-like"/>
    <property type="match status" value="1"/>
</dbReference>